<accession>A0A545V0V7</accession>
<comment type="caution">
    <text evidence="1">The sequence shown here is derived from an EMBL/GenBank/DDBJ whole genome shotgun (WGS) entry which is preliminary data.</text>
</comment>
<keyword evidence="2" id="KW-1185">Reference proteome</keyword>
<proteinExistence type="predicted"/>
<evidence type="ECO:0000313" key="2">
    <source>
        <dbReference type="Proteomes" id="UP000315783"/>
    </source>
</evidence>
<dbReference type="Proteomes" id="UP000315783">
    <property type="component" value="Unassembled WGS sequence"/>
</dbReference>
<protein>
    <submittedName>
        <fullName evidence="1">Uncharacterized protein</fullName>
    </submittedName>
</protein>
<organism evidence="1 2">
    <name type="scientific">Cordyceps javanica</name>
    <dbReference type="NCBI Taxonomy" id="43265"/>
    <lineage>
        <taxon>Eukaryota</taxon>
        <taxon>Fungi</taxon>
        <taxon>Dikarya</taxon>
        <taxon>Ascomycota</taxon>
        <taxon>Pezizomycotina</taxon>
        <taxon>Sordariomycetes</taxon>
        <taxon>Hypocreomycetidae</taxon>
        <taxon>Hypocreales</taxon>
        <taxon>Cordycipitaceae</taxon>
        <taxon>Cordyceps</taxon>
    </lineage>
</organism>
<dbReference type="EMBL" id="SPUK01000008">
    <property type="protein sequence ID" value="TQV95319.1"/>
    <property type="molecule type" value="Genomic_DNA"/>
</dbReference>
<sequence>MVNSTRRHFQLPSSLQVAPRTNLTGKVLARSLIIGRFAAASVCLPIEPLQVHCIIAHGLAPSTSSPPLPHPLAPAPEIASALINPSSASHSAVAALTRLHQSA</sequence>
<reference evidence="1 2" key="1">
    <citation type="journal article" date="2019" name="Appl. Microbiol. Biotechnol.">
        <title>Genome sequence of Isaria javanica and comparative genome analysis insights into family S53 peptidase evolution in fungal entomopathogens.</title>
        <authorList>
            <person name="Lin R."/>
            <person name="Zhang X."/>
            <person name="Xin B."/>
            <person name="Zou M."/>
            <person name="Gao Y."/>
            <person name="Qin F."/>
            <person name="Hu Q."/>
            <person name="Xie B."/>
            <person name="Cheng X."/>
        </authorList>
    </citation>
    <scope>NUCLEOTIDE SEQUENCE [LARGE SCALE GENOMIC DNA]</scope>
    <source>
        <strain evidence="1 2">IJ1G</strain>
    </source>
</reference>
<gene>
    <name evidence="1" type="ORF">IF1G_06306</name>
</gene>
<dbReference type="AlphaFoldDB" id="A0A545V0V7"/>
<evidence type="ECO:0000313" key="1">
    <source>
        <dbReference type="EMBL" id="TQV95319.1"/>
    </source>
</evidence>
<name>A0A545V0V7_9HYPO</name>